<dbReference type="EMBL" id="KB203412">
    <property type="protein sequence ID" value="ESO84783.1"/>
    <property type="molecule type" value="Genomic_DNA"/>
</dbReference>
<dbReference type="GO" id="GO:0046872">
    <property type="term" value="F:metal ion binding"/>
    <property type="evidence" value="ECO:0007669"/>
    <property type="project" value="UniProtKB-KW"/>
</dbReference>
<dbReference type="Pfam" id="PF08652">
    <property type="entry name" value="RAI1"/>
    <property type="match status" value="1"/>
</dbReference>
<dbReference type="InterPro" id="IPR039039">
    <property type="entry name" value="RAI1-like_fam"/>
</dbReference>
<evidence type="ECO:0000256" key="1">
    <source>
        <dbReference type="ARBA" id="ARBA00006562"/>
    </source>
</evidence>
<dbReference type="HOGENOM" id="CLU_024877_1_1_1"/>
<keyword evidence="2" id="KW-0479">Metal-binding</keyword>
<dbReference type="GO" id="GO:0034353">
    <property type="term" value="F:mRNA 5'-diphosphatase activity"/>
    <property type="evidence" value="ECO:0007669"/>
    <property type="project" value="TreeGrafter"/>
</dbReference>
<evidence type="ECO:0000256" key="2">
    <source>
        <dbReference type="RuleBase" id="RU367113"/>
    </source>
</evidence>
<comment type="cofactor">
    <cofactor evidence="2">
        <name>a divalent metal cation</name>
        <dbReference type="ChEBI" id="CHEBI:60240"/>
    </cofactor>
</comment>
<dbReference type="GO" id="GO:0005634">
    <property type="term" value="C:nucleus"/>
    <property type="evidence" value="ECO:0007669"/>
    <property type="project" value="UniProtKB-SubCell"/>
</dbReference>
<proteinExistence type="inferred from homology"/>
<dbReference type="OMA" id="VVTWRGH"/>
<dbReference type="RefSeq" id="XP_009064515.1">
    <property type="nucleotide sequence ID" value="XM_009066267.1"/>
</dbReference>
<dbReference type="GO" id="GO:0000166">
    <property type="term" value="F:nucleotide binding"/>
    <property type="evidence" value="ECO:0007669"/>
    <property type="project" value="UniProtKB-KW"/>
</dbReference>
<sequence length="339" mass="40508">LPSFRDPREIGCFSQDFERKFHADKRQLKYVINLPSKTEFDLNKGYKEMIRRDEISPEQINDLLRWIMHKPEKFKLHPEKPSLEDLLNTDFVCWRGLLTRLVCTPYEYRDDWKIAVIRFRNTYFLCESMTEDRKKQVDNTTPRQDEMSYWGWKFEQYITSSENGGTPDINRPINTNEAFCSVVRSRLGEHSLVYGGEIDGIDDSLQSNSKYVEFKTSRQIEYKKQNINFHRHKLIKYWAQSHLVGISKIICGFRDDYGIVHELKEFQTEEIPNNLKILYNPWKPNVCMNFLNDILGFIKRSIKTNDSKTVYLLEWRPHSDVTLKKTTDPQYNFLPDWFI</sequence>
<protein>
    <recommendedName>
        <fullName evidence="2">Decapping nuclease</fullName>
        <ecNumber evidence="2">3.6.1.-</ecNumber>
    </recommendedName>
</protein>
<dbReference type="GO" id="GO:0005829">
    <property type="term" value="C:cytosol"/>
    <property type="evidence" value="ECO:0007669"/>
    <property type="project" value="TreeGrafter"/>
</dbReference>
<dbReference type="STRING" id="225164.V3Z2F1"/>
<gene>
    <name evidence="4" type="ORF">LOTGIDRAFT_54612</name>
</gene>
<comment type="subcellular location">
    <subcellularLocation>
        <location evidence="2">Nucleus</location>
    </subcellularLocation>
</comment>
<name>V3Z2F1_LOTGI</name>
<dbReference type="AlphaFoldDB" id="V3Z2F1"/>
<dbReference type="GO" id="GO:0003723">
    <property type="term" value="F:RNA binding"/>
    <property type="evidence" value="ECO:0007669"/>
    <property type="project" value="UniProtKB-KW"/>
</dbReference>
<dbReference type="GO" id="GO:0004518">
    <property type="term" value="F:nuclease activity"/>
    <property type="evidence" value="ECO:0007669"/>
    <property type="project" value="UniProtKB-KW"/>
</dbReference>
<evidence type="ECO:0000313" key="4">
    <source>
        <dbReference type="EMBL" id="ESO84783.1"/>
    </source>
</evidence>
<dbReference type="InterPro" id="IPR013961">
    <property type="entry name" value="RAI1"/>
</dbReference>
<dbReference type="PANTHER" id="PTHR12395">
    <property type="entry name" value="DOM-3 RELATED"/>
    <property type="match status" value="1"/>
</dbReference>
<dbReference type="EC" id="3.6.1.-" evidence="2"/>
<dbReference type="Proteomes" id="UP000030746">
    <property type="component" value="Unassembled WGS sequence"/>
</dbReference>
<dbReference type="GO" id="GO:0000956">
    <property type="term" value="P:nuclear-transcribed mRNA catabolic process"/>
    <property type="evidence" value="ECO:0007669"/>
    <property type="project" value="TreeGrafter"/>
</dbReference>
<dbReference type="KEGG" id="lgi:LOTGIDRAFT_54612"/>
<keyword evidence="2" id="KW-0539">Nucleus</keyword>
<dbReference type="PANTHER" id="PTHR12395:SF9">
    <property type="entry name" value="DECAPPING AND EXORIBONUCLEASE PROTEIN"/>
    <property type="match status" value="1"/>
</dbReference>
<evidence type="ECO:0000259" key="3">
    <source>
        <dbReference type="Pfam" id="PF08652"/>
    </source>
</evidence>
<dbReference type="CTD" id="20251287"/>
<evidence type="ECO:0000313" key="5">
    <source>
        <dbReference type="Proteomes" id="UP000030746"/>
    </source>
</evidence>
<organism evidence="4 5">
    <name type="scientific">Lottia gigantea</name>
    <name type="common">Giant owl limpet</name>
    <dbReference type="NCBI Taxonomy" id="225164"/>
    <lineage>
        <taxon>Eukaryota</taxon>
        <taxon>Metazoa</taxon>
        <taxon>Spiralia</taxon>
        <taxon>Lophotrochozoa</taxon>
        <taxon>Mollusca</taxon>
        <taxon>Gastropoda</taxon>
        <taxon>Patellogastropoda</taxon>
        <taxon>Lottioidea</taxon>
        <taxon>Lottiidae</taxon>
        <taxon>Lottia</taxon>
    </lineage>
</organism>
<comment type="function">
    <text evidence="2">Decapping enzyme for NAD-capped RNAs: specifically hydrolyzes the nicotinamide adenine dinucleotide (NAD) cap from a subset of RNAs by removing the entire NAD moiety from the 5'-end of an NAD-capped RNA.</text>
</comment>
<keyword evidence="2" id="KW-0547">Nucleotide-binding</keyword>
<comment type="similarity">
    <text evidence="1 2">Belongs to the DXO/Dom3Z family.</text>
</comment>
<feature type="non-terminal residue" evidence="4">
    <location>
        <position position="339"/>
    </location>
</feature>
<dbReference type="OrthoDB" id="10051938at2759"/>
<keyword evidence="2" id="KW-0540">Nuclease</keyword>
<feature type="non-terminal residue" evidence="4">
    <location>
        <position position="1"/>
    </location>
</feature>
<feature type="domain" description="RAI1-like" evidence="3">
    <location>
        <begin position="6"/>
        <end position="338"/>
    </location>
</feature>
<keyword evidence="2" id="KW-0378">Hydrolase</keyword>
<dbReference type="GO" id="GO:0110155">
    <property type="term" value="P:NAD-cap decapping"/>
    <property type="evidence" value="ECO:0007669"/>
    <property type="project" value="TreeGrafter"/>
</dbReference>
<keyword evidence="2" id="KW-0694">RNA-binding</keyword>
<accession>V3Z2F1</accession>
<reference evidence="4 5" key="1">
    <citation type="journal article" date="2013" name="Nature">
        <title>Insights into bilaterian evolution from three spiralian genomes.</title>
        <authorList>
            <person name="Simakov O."/>
            <person name="Marletaz F."/>
            <person name="Cho S.J."/>
            <person name="Edsinger-Gonzales E."/>
            <person name="Havlak P."/>
            <person name="Hellsten U."/>
            <person name="Kuo D.H."/>
            <person name="Larsson T."/>
            <person name="Lv J."/>
            <person name="Arendt D."/>
            <person name="Savage R."/>
            <person name="Osoegawa K."/>
            <person name="de Jong P."/>
            <person name="Grimwood J."/>
            <person name="Chapman J.A."/>
            <person name="Shapiro H."/>
            <person name="Aerts A."/>
            <person name="Otillar R.P."/>
            <person name="Terry A.Y."/>
            <person name="Boore J.L."/>
            <person name="Grigoriev I.V."/>
            <person name="Lindberg D.R."/>
            <person name="Seaver E.C."/>
            <person name="Weisblat D.A."/>
            <person name="Putnam N.H."/>
            <person name="Rokhsar D.S."/>
        </authorList>
    </citation>
    <scope>NUCLEOTIDE SEQUENCE [LARGE SCALE GENOMIC DNA]</scope>
</reference>
<dbReference type="GeneID" id="20251287"/>
<keyword evidence="5" id="KW-1185">Reference proteome</keyword>